<dbReference type="GO" id="GO:0071013">
    <property type="term" value="C:catalytic step 2 spliceosome"/>
    <property type="evidence" value="ECO:0007669"/>
    <property type="project" value="TreeGrafter"/>
</dbReference>
<feature type="region of interest" description="Disordered" evidence="10">
    <location>
        <begin position="181"/>
        <end position="201"/>
    </location>
</feature>
<comment type="function">
    <text evidence="1 9">Involved in pre-mRNA splicing.</text>
</comment>
<evidence type="ECO:0000256" key="4">
    <source>
        <dbReference type="ARBA" id="ARBA00014745"/>
    </source>
</evidence>
<evidence type="ECO:0000313" key="12">
    <source>
        <dbReference type="Proteomes" id="UP000094336"/>
    </source>
</evidence>
<comment type="similarity">
    <text evidence="3 9">Belongs to the SYF2 family.</text>
</comment>
<dbReference type="GeneID" id="30146681"/>
<dbReference type="GO" id="GO:0000974">
    <property type="term" value="C:Prp19 complex"/>
    <property type="evidence" value="ECO:0007669"/>
    <property type="project" value="TreeGrafter"/>
</dbReference>
<evidence type="ECO:0000256" key="9">
    <source>
        <dbReference type="RuleBase" id="RU367148"/>
    </source>
</evidence>
<evidence type="ECO:0000256" key="6">
    <source>
        <dbReference type="ARBA" id="ARBA00022728"/>
    </source>
</evidence>
<reference evidence="12" key="1">
    <citation type="submission" date="2016-05" db="EMBL/GenBank/DDBJ databases">
        <title>Comparative genomics of biotechnologically important yeasts.</title>
        <authorList>
            <consortium name="DOE Joint Genome Institute"/>
            <person name="Riley R."/>
            <person name="Haridas S."/>
            <person name="Wolfe K.H."/>
            <person name="Lopes M.R."/>
            <person name="Hittinger C.T."/>
            <person name="Goker M."/>
            <person name="Salamov A."/>
            <person name="Wisecaver J."/>
            <person name="Long T.M."/>
            <person name="Aerts A.L."/>
            <person name="Barry K."/>
            <person name="Choi C."/>
            <person name="Clum A."/>
            <person name="Coughlan A.Y."/>
            <person name="Deshpande S."/>
            <person name="Douglass A.P."/>
            <person name="Hanson S.J."/>
            <person name="Klenk H.-P."/>
            <person name="Labutti K."/>
            <person name="Lapidus A."/>
            <person name="Lindquist E."/>
            <person name="Lipzen A."/>
            <person name="Meier-Kolthoff J.P."/>
            <person name="Ohm R.A."/>
            <person name="Otillar R.P."/>
            <person name="Pangilinan J."/>
            <person name="Peng Y."/>
            <person name="Rokas A."/>
            <person name="Rosa C.A."/>
            <person name="Scheuner C."/>
            <person name="Sibirny A.A."/>
            <person name="Slot J.C."/>
            <person name="Stielow J.B."/>
            <person name="Sun H."/>
            <person name="Kurtzman C.P."/>
            <person name="Blackwell M."/>
            <person name="Grigoriev I.V."/>
            <person name="Jeffries T.W."/>
        </authorList>
    </citation>
    <scope>NUCLEOTIDE SEQUENCE [LARGE SCALE GENOMIC DNA]</scope>
    <source>
        <strain evidence="12">NRRL Y-12698</strain>
    </source>
</reference>
<protein>
    <recommendedName>
        <fullName evidence="4 9">Pre-mRNA-splicing factor SYF2</fullName>
    </recommendedName>
</protein>
<dbReference type="GO" id="GO:0000398">
    <property type="term" value="P:mRNA splicing, via spliceosome"/>
    <property type="evidence" value="ECO:0007669"/>
    <property type="project" value="UniProtKB-UniRule"/>
</dbReference>
<evidence type="ECO:0000256" key="10">
    <source>
        <dbReference type="SAM" id="MobiDB-lite"/>
    </source>
</evidence>
<dbReference type="STRING" id="984486.A0A1E3QQ08"/>
<name>A0A1E3QQ08_9ASCO</name>
<dbReference type="EMBL" id="KV454431">
    <property type="protein sequence ID" value="ODQ79789.1"/>
    <property type="molecule type" value="Genomic_DNA"/>
</dbReference>
<sequence>MSENKYLSASTLEKEATLNDRMAKFKALQKRKRESEKLNRQEVYAEHAKQKEDSQKLKRLEAKKMKAEEELEKIEATERGEDYDRKKNLEYSIEDCEKWEAVQLERRKGTSGASQNYEAIADRAYDKDLKNIDVVANMTAYKASKERLLRSHKEHTIDHMDLTANKPAKQLVKKLVADMGDADARRMKRRRNKNEEDDVHSYINDKNKHFNMKLNREANGR</sequence>
<evidence type="ECO:0000256" key="3">
    <source>
        <dbReference type="ARBA" id="ARBA00010028"/>
    </source>
</evidence>
<dbReference type="GO" id="GO:0071014">
    <property type="term" value="C:post-mRNA release spliceosomal complex"/>
    <property type="evidence" value="ECO:0007669"/>
    <property type="project" value="TreeGrafter"/>
</dbReference>
<feature type="region of interest" description="Disordered" evidence="10">
    <location>
        <begin position="30"/>
        <end position="56"/>
    </location>
</feature>
<keyword evidence="5 9" id="KW-0507">mRNA processing</keyword>
<keyword evidence="12" id="KW-1185">Reference proteome</keyword>
<evidence type="ECO:0000256" key="2">
    <source>
        <dbReference type="ARBA" id="ARBA00004123"/>
    </source>
</evidence>
<dbReference type="PANTHER" id="PTHR13264">
    <property type="entry name" value="GCIP-INTERACTING PROTEIN P29"/>
    <property type="match status" value="1"/>
</dbReference>
<dbReference type="InterPro" id="IPR013260">
    <property type="entry name" value="mRNA_splic_SYF2"/>
</dbReference>
<evidence type="ECO:0000313" key="11">
    <source>
        <dbReference type="EMBL" id="ODQ79789.1"/>
    </source>
</evidence>
<dbReference type="PANTHER" id="PTHR13264:SF5">
    <property type="entry name" value="PRE-MRNA-SPLICING FACTOR SYF2"/>
    <property type="match status" value="1"/>
</dbReference>
<dbReference type="Proteomes" id="UP000094336">
    <property type="component" value="Unassembled WGS sequence"/>
</dbReference>
<keyword evidence="8 9" id="KW-0539">Nucleus</keyword>
<keyword evidence="6 9" id="KW-0747">Spliceosome</keyword>
<evidence type="ECO:0000256" key="1">
    <source>
        <dbReference type="ARBA" id="ARBA00003777"/>
    </source>
</evidence>
<accession>A0A1E3QQ08</accession>
<proteinExistence type="inferred from homology"/>
<evidence type="ECO:0000256" key="7">
    <source>
        <dbReference type="ARBA" id="ARBA00023187"/>
    </source>
</evidence>
<evidence type="ECO:0000256" key="8">
    <source>
        <dbReference type="ARBA" id="ARBA00023242"/>
    </source>
</evidence>
<keyword evidence="7 9" id="KW-0508">mRNA splicing</keyword>
<gene>
    <name evidence="11" type="ORF">BABINDRAFT_161482</name>
</gene>
<dbReference type="AlphaFoldDB" id="A0A1E3QQ08"/>
<organism evidence="11 12">
    <name type="scientific">Babjeviella inositovora NRRL Y-12698</name>
    <dbReference type="NCBI Taxonomy" id="984486"/>
    <lineage>
        <taxon>Eukaryota</taxon>
        <taxon>Fungi</taxon>
        <taxon>Dikarya</taxon>
        <taxon>Ascomycota</taxon>
        <taxon>Saccharomycotina</taxon>
        <taxon>Pichiomycetes</taxon>
        <taxon>Serinales incertae sedis</taxon>
        <taxon>Babjeviella</taxon>
    </lineage>
</organism>
<dbReference type="OrthoDB" id="199717at2759"/>
<feature type="compositionally biased region" description="Basic and acidic residues" evidence="10">
    <location>
        <begin position="33"/>
        <end position="56"/>
    </location>
</feature>
<comment type="subunit">
    <text evidence="9">May be part of a spliceosome complex.</text>
</comment>
<dbReference type="Pfam" id="PF08231">
    <property type="entry name" value="SYF2"/>
    <property type="match status" value="1"/>
</dbReference>
<comment type="subcellular location">
    <subcellularLocation>
        <location evidence="2 9">Nucleus</location>
    </subcellularLocation>
</comment>
<evidence type="ECO:0000256" key="5">
    <source>
        <dbReference type="ARBA" id="ARBA00022664"/>
    </source>
</evidence>
<dbReference type="RefSeq" id="XP_018985117.1">
    <property type="nucleotide sequence ID" value="XM_019128828.1"/>
</dbReference>